<dbReference type="Gene3D" id="1.10.1170.10">
    <property type="entry name" value="Inhibitor Of Apoptosis Protein (2mihbC-IAP-1), Chain A"/>
    <property type="match status" value="2"/>
</dbReference>
<dbReference type="FunFam" id="1.10.1170.10:FF:000003">
    <property type="entry name" value="E3 ubiquitin-protein ligase XIAP"/>
    <property type="match status" value="1"/>
</dbReference>
<dbReference type="GO" id="GO:0031398">
    <property type="term" value="P:positive regulation of protein ubiquitination"/>
    <property type="evidence" value="ECO:0007669"/>
    <property type="project" value="TreeGrafter"/>
</dbReference>
<dbReference type="Proteomes" id="UP000507470">
    <property type="component" value="Unassembled WGS sequence"/>
</dbReference>
<dbReference type="SUPFAM" id="SSF57924">
    <property type="entry name" value="Inhibitor of apoptosis (IAP) repeat"/>
    <property type="match status" value="1"/>
</dbReference>
<dbReference type="GO" id="GO:0008270">
    <property type="term" value="F:zinc ion binding"/>
    <property type="evidence" value="ECO:0007669"/>
    <property type="project" value="UniProtKB-KW"/>
</dbReference>
<evidence type="ECO:0000256" key="5">
    <source>
        <dbReference type="ARBA" id="ARBA00022833"/>
    </source>
</evidence>
<evidence type="ECO:0000256" key="3">
    <source>
        <dbReference type="ARBA" id="ARBA00022723"/>
    </source>
</evidence>
<accession>A0A6J8F1U1</accession>
<evidence type="ECO:0000256" key="1">
    <source>
        <dbReference type="ARBA" id="ARBA00006672"/>
    </source>
</evidence>
<keyword evidence="3" id="KW-0479">Metal-binding</keyword>
<keyword evidence="5" id="KW-0862">Zinc</keyword>
<dbReference type="GO" id="GO:0061630">
    <property type="term" value="F:ubiquitin protein ligase activity"/>
    <property type="evidence" value="ECO:0007669"/>
    <property type="project" value="TreeGrafter"/>
</dbReference>
<feature type="region of interest" description="Disordered" evidence="7">
    <location>
        <begin position="35"/>
        <end position="59"/>
    </location>
</feature>
<dbReference type="AlphaFoldDB" id="A0A6J8F1U1"/>
<dbReference type="Pfam" id="PF13920">
    <property type="entry name" value="zf-C3HC4_3"/>
    <property type="match status" value="1"/>
</dbReference>
<keyword evidence="10" id="KW-1185">Reference proteome</keyword>
<feature type="domain" description="RING-type" evidence="8">
    <location>
        <begin position="305"/>
        <end position="338"/>
    </location>
</feature>
<dbReference type="InterPro" id="IPR001841">
    <property type="entry name" value="Znf_RING"/>
</dbReference>
<gene>
    <name evidence="9" type="ORF">MCOR_57458</name>
</gene>
<dbReference type="GO" id="GO:0051726">
    <property type="term" value="P:regulation of cell cycle"/>
    <property type="evidence" value="ECO:0007669"/>
    <property type="project" value="TreeGrafter"/>
</dbReference>
<dbReference type="SMART" id="SM00238">
    <property type="entry name" value="BIR"/>
    <property type="match status" value="1"/>
</dbReference>
<dbReference type="CDD" id="cd00022">
    <property type="entry name" value="BIR"/>
    <property type="match status" value="1"/>
</dbReference>
<keyword evidence="4 6" id="KW-0863">Zinc-finger</keyword>
<dbReference type="Pfam" id="PF00653">
    <property type="entry name" value="BIR"/>
    <property type="match status" value="1"/>
</dbReference>
<protein>
    <submittedName>
        <fullName evidence="9">BIRC7_8</fullName>
    </submittedName>
</protein>
<dbReference type="PANTHER" id="PTHR10044:SF139">
    <property type="entry name" value="DEATH-ASSOCIATED INHIBITOR OF APOPTOSIS 2"/>
    <property type="match status" value="1"/>
</dbReference>
<evidence type="ECO:0000256" key="6">
    <source>
        <dbReference type="PROSITE-ProRule" id="PRU00175"/>
    </source>
</evidence>
<dbReference type="InterPro" id="IPR011029">
    <property type="entry name" value="DEATH-like_dom_sf"/>
</dbReference>
<name>A0A6J8F1U1_MYTCO</name>
<proteinExistence type="inferred from homology"/>
<keyword evidence="2" id="KW-0053">Apoptosis</keyword>
<dbReference type="InterPro" id="IPR001370">
    <property type="entry name" value="BIR_rpt"/>
</dbReference>
<feature type="compositionally biased region" description="Polar residues" evidence="7">
    <location>
        <begin position="46"/>
        <end position="56"/>
    </location>
</feature>
<dbReference type="GO" id="GO:0005634">
    <property type="term" value="C:nucleus"/>
    <property type="evidence" value="ECO:0007669"/>
    <property type="project" value="TreeGrafter"/>
</dbReference>
<sequence>MNDIARAWFNRNDLPGTYRNGSLNFTGNAGDFFNQNTGSETDRSRTTTFNNSQNSRRGPKYPQYSITCKRLSTFQTWPTSIQQHPETMAEAGFYYTGNNDHVRCFHCGIGLQNWDSEDNPFVEHARWSQECRFLKDKKGLDFIATVQDAVRRVQLEEALNTDGIAQTFDSHNNYCEEDGFARSEDKSKDFLPSGKPPTKAEKKNPLLTDAAQSILTIGYLPKVIRIVADRVLKEKGWNGMSARNLMEEITKIEESGEIAKSELTVPISSKLKHSVVSMKSRKILSKENVKKIADENNEMKEQTQCKICCEMPVSIVFLPCGHLSSCSQCAPALKSCPVLYAFHLSTSSYAALKDNMTEQDDGVVLKRKSRKSVPISDKETICLLKAYQVTPCAWDKIIAELKSNQTQFSEDTVNLYRTSAVKQRKSRLHTKRGKLLVSPQEKFSNVSVKEELLNVKQMEKKLINYHQHKIKDKDARDDIIQSLSGDEDQEQTIPVAVVENEREKVENRPHRANVPEDNINVPADNIDIPVDNINVPADNINVPAVNINVPADNIDIPVDNINVPAENINAPADDINAPVENPRKKGKRSL</sequence>
<dbReference type="GO" id="GO:0043066">
    <property type="term" value="P:negative regulation of apoptotic process"/>
    <property type="evidence" value="ECO:0007669"/>
    <property type="project" value="TreeGrafter"/>
</dbReference>
<evidence type="ECO:0000256" key="4">
    <source>
        <dbReference type="ARBA" id="ARBA00022771"/>
    </source>
</evidence>
<dbReference type="GO" id="GO:0005737">
    <property type="term" value="C:cytoplasm"/>
    <property type="evidence" value="ECO:0007669"/>
    <property type="project" value="TreeGrafter"/>
</dbReference>
<evidence type="ECO:0000256" key="7">
    <source>
        <dbReference type="SAM" id="MobiDB-lite"/>
    </source>
</evidence>
<dbReference type="PROSITE" id="PS50143">
    <property type="entry name" value="BIR_REPEAT_2"/>
    <property type="match status" value="1"/>
</dbReference>
<dbReference type="FunFam" id="1.10.1170.10:FF:000002">
    <property type="entry name" value="Baculoviral IAP repeat containing 7"/>
    <property type="match status" value="1"/>
</dbReference>
<dbReference type="OrthoDB" id="297881at2759"/>
<dbReference type="GO" id="GO:0043027">
    <property type="term" value="F:cysteine-type endopeptidase inhibitor activity involved in apoptotic process"/>
    <property type="evidence" value="ECO:0007669"/>
    <property type="project" value="TreeGrafter"/>
</dbReference>
<dbReference type="GO" id="GO:0006915">
    <property type="term" value="P:apoptotic process"/>
    <property type="evidence" value="ECO:0007669"/>
    <property type="project" value="UniProtKB-KW"/>
</dbReference>
<reference evidence="9 10" key="1">
    <citation type="submission" date="2020-06" db="EMBL/GenBank/DDBJ databases">
        <authorList>
            <person name="Li R."/>
            <person name="Bekaert M."/>
        </authorList>
    </citation>
    <scope>NUCLEOTIDE SEQUENCE [LARGE SCALE GENOMIC DNA]</scope>
    <source>
        <strain evidence="10">wild</strain>
    </source>
</reference>
<evidence type="ECO:0000313" key="10">
    <source>
        <dbReference type="Proteomes" id="UP000507470"/>
    </source>
</evidence>
<feature type="region of interest" description="Disordered" evidence="7">
    <location>
        <begin position="183"/>
        <end position="202"/>
    </location>
</feature>
<dbReference type="PROSITE" id="PS50089">
    <property type="entry name" value="ZF_RING_2"/>
    <property type="match status" value="1"/>
</dbReference>
<dbReference type="Gene3D" id="1.10.533.10">
    <property type="entry name" value="Death Domain, Fas"/>
    <property type="match status" value="1"/>
</dbReference>
<evidence type="ECO:0000256" key="2">
    <source>
        <dbReference type="ARBA" id="ARBA00022703"/>
    </source>
</evidence>
<dbReference type="PANTHER" id="PTHR10044">
    <property type="entry name" value="INHIBITOR OF APOPTOSIS"/>
    <property type="match status" value="1"/>
</dbReference>
<evidence type="ECO:0000259" key="8">
    <source>
        <dbReference type="PROSITE" id="PS50089"/>
    </source>
</evidence>
<feature type="region of interest" description="Disordered" evidence="7">
    <location>
        <begin position="568"/>
        <end position="590"/>
    </location>
</feature>
<dbReference type="InterPro" id="IPR050784">
    <property type="entry name" value="IAP"/>
</dbReference>
<dbReference type="EMBL" id="CACVKT020010264">
    <property type="protein sequence ID" value="CAC5425665.1"/>
    <property type="molecule type" value="Genomic_DNA"/>
</dbReference>
<organism evidence="9 10">
    <name type="scientific">Mytilus coruscus</name>
    <name type="common">Sea mussel</name>
    <dbReference type="NCBI Taxonomy" id="42192"/>
    <lineage>
        <taxon>Eukaryota</taxon>
        <taxon>Metazoa</taxon>
        <taxon>Spiralia</taxon>
        <taxon>Lophotrochozoa</taxon>
        <taxon>Mollusca</taxon>
        <taxon>Bivalvia</taxon>
        <taxon>Autobranchia</taxon>
        <taxon>Pteriomorphia</taxon>
        <taxon>Mytilida</taxon>
        <taxon>Mytiloidea</taxon>
        <taxon>Mytilidae</taxon>
        <taxon>Mytilinae</taxon>
        <taxon>Mytilus</taxon>
    </lineage>
</organism>
<dbReference type="CDD" id="cd16510">
    <property type="entry name" value="RING-HC_IAPs"/>
    <property type="match status" value="1"/>
</dbReference>
<evidence type="ECO:0000313" key="9">
    <source>
        <dbReference type="EMBL" id="CAC5425665.1"/>
    </source>
</evidence>
<comment type="similarity">
    <text evidence="1">Belongs to the IAP family.</text>
</comment>